<dbReference type="EMBL" id="UINC01081860">
    <property type="protein sequence ID" value="SVC26110.1"/>
    <property type="molecule type" value="Genomic_DNA"/>
</dbReference>
<dbReference type="GO" id="GO:0000271">
    <property type="term" value="P:polysaccharide biosynthetic process"/>
    <property type="evidence" value="ECO:0007669"/>
    <property type="project" value="TreeGrafter"/>
</dbReference>
<organism evidence="3">
    <name type="scientific">marine metagenome</name>
    <dbReference type="NCBI Taxonomy" id="408172"/>
    <lineage>
        <taxon>unclassified sequences</taxon>
        <taxon>metagenomes</taxon>
        <taxon>ecological metagenomes</taxon>
    </lineage>
</organism>
<dbReference type="PANTHER" id="PTHR30244">
    <property type="entry name" value="TRANSAMINASE"/>
    <property type="match status" value="1"/>
</dbReference>
<reference evidence="3" key="1">
    <citation type="submission" date="2018-05" db="EMBL/GenBank/DDBJ databases">
        <authorList>
            <person name="Lanie J.A."/>
            <person name="Ng W.-L."/>
            <person name="Kazmierczak K.M."/>
            <person name="Andrzejewski T.M."/>
            <person name="Davidsen T.M."/>
            <person name="Wayne K.J."/>
            <person name="Tettelin H."/>
            <person name="Glass J.I."/>
            <person name="Rusch D."/>
            <person name="Podicherti R."/>
            <person name="Tsui H.-C.T."/>
            <person name="Winkler M.E."/>
        </authorList>
    </citation>
    <scope>NUCLEOTIDE SEQUENCE</scope>
</reference>
<evidence type="ECO:0000256" key="2">
    <source>
        <dbReference type="ARBA" id="ARBA00037999"/>
    </source>
</evidence>
<dbReference type="PANTHER" id="PTHR30244:SF36">
    <property type="entry name" value="3-OXO-GLUCOSE-6-PHOSPHATE:GLUTAMATE AMINOTRANSFERASE"/>
    <property type="match status" value="1"/>
</dbReference>
<evidence type="ECO:0000313" key="3">
    <source>
        <dbReference type="EMBL" id="SVC26110.1"/>
    </source>
</evidence>
<dbReference type="Gene3D" id="3.40.640.10">
    <property type="entry name" value="Type I PLP-dependent aspartate aminotransferase-like (Major domain)"/>
    <property type="match status" value="1"/>
</dbReference>
<dbReference type="Pfam" id="PF01041">
    <property type="entry name" value="DegT_DnrJ_EryC1"/>
    <property type="match status" value="1"/>
</dbReference>
<dbReference type="CDD" id="cd00616">
    <property type="entry name" value="AHBA_syn"/>
    <property type="match status" value="1"/>
</dbReference>
<feature type="non-terminal residue" evidence="3">
    <location>
        <position position="345"/>
    </location>
</feature>
<gene>
    <name evidence="3" type="ORF">METZ01_LOCUS278964</name>
</gene>
<proteinExistence type="inferred from homology"/>
<dbReference type="InterPro" id="IPR000653">
    <property type="entry name" value="DegT/StrS_aminotransferase"/>
</dbReference>
<dbReference type="GO" id="GO:0008483">
    <property type="term" value="F:transaminase activity"/>
    <property type="evidence" value="ECO:0007669"/>
    <property type="project" value="TreeGrafter"/>
</dbReference>
<dbReference type="InterPro" id="IPR015421">
    <property type="entry name" value="PyrdxlP-dep_Trfase_major"/>
</dbReference>
<evidence type="ECO:0000256" key="1">
    <source>
        <dbReference type="ARBA" id="ARBA00022898"/>
    </source>
</evidence>
<keyword evidence="1" id="KW-0663">Pyridoxal phosphate</keyword>
<accession>A0A382KNS9</accession>
<dbReference type="Gene3D" id="3.90.1150.10">
    <property type="entry name" value="Aspartate Aminotransferase, domain 1"/>
    <property type="match status" value="1"/>
</dbReference>
<dbReference type="InterPro" id="IPR015422">
    <property type="entry name" value="PyrdxlP-dep_Trfase_small"/>
</dbReference>
<sequence length="345" mass="38509">MIPFFVPEFTKDMENAAIYALKNEKSVMGESVAKFEEEFARYIGTKYAISVNSGNAALHLSLISLNIEKGSKVITSTNSFIASANCILMTGAKPILCDINYDDGNMDIKSTNEKPDAIIPVHIYGNPCDLDSIKEVSETHKAPIIEDACQAHGAIYDQKKVGSLGNVGCFSFYPTKNMSVCGDGGMVTTNNEGIKNKIESLRDNGRTTRTEYDKLGFTMRLNTVSAAIGRIQLHTLDEKNKRRRELASLYKKFLGDDCMLDENPKGTSVYHQIIIKHQKRDEIFSHLSKNNIGVAIHYPRPIHKQPLYENLGYNLPISEKFSNEVLSIPSFPQLKDDDVKVICEK</sequence>
<protein>
    <submittedName>
        <fullName evidence="3">Uncharacterized protein</fullName>
    </submittedName>
</protein>
<dbReference type="PIRSF" id="PIRSF000390">
    <property type="entry name" value="PLP_StrS"/>
    <property type="match status" value="1"/>
</dbReference>
<comment type="similarity">
    <text evidence="2">Belongs to the DegT/DnrJ/EryC1 family.</text>
</comment>
<dbReference type="InterPro" id="IPR015424">
    <property type="entry name" value="PyrdxlP-dep_Trfase"/>
</dbReference>
<dbReference type="AlphaFoldDB" id="A0A382KNS9"/>
<name>A0A382KNS9_9ZZZZ</name>
<dbReference type="GO" id="GO:0030170">
    <property type="term" value="F:pyridoxal phosphate binding"/>
    <property type="evidence" value="ECO:0007669"/>
    <property type="project" value="TreeGrafter"/>
</dbReference>
<dbReference type="SUPFAM" id="SSF53383">
    <property type="entry name" value="PLP-dependent transferases"/>
    <property type="match status" value="1"/>
</dbReference>